<dbReference type="CDD" id="cd22573">
    <property type="entry name" value="RMP1_RBD"/>
    <property type="match status" value="1"/>
</dbReference>
<dbReference type="GO" id="GO:0000466">
    <property type="term" value="P:maturation of 5.8S rRNA from tricistronic rRNA transcript (SSU-rRNA, 5.8S rRNA, LSU-rRNA)"/>
    <property type="evidence" value="ECO:0007669"/>
    <property type="project" value="TreeGrafter"/>
</dbReference>
<evidence type="ECO:0000256" key="1">
    <source>
        <dbReference type="SAM" id="MobiDB-lite"/>
    </source>
</evidence>
<reference evidence="4" key="1">
    <citation type="submission" date="2017-03" db="EMBL/GenBank/DDBJ databases">
        <title>Genomes of endolithic fungi from Antarctica.</title>
        <authorList>
            <person name="Coleine C."/>
            <person name="Masonjones S."/>
            <person name="Stajich J.E."/>
        </authorList>
    </citation>
    <scope>NUCLEOTIDE SEQUENCE [LARGE SCALE GENOMIC DNA]</scope>
    <source>
        <strain evidence="4">CCFEE 5527</strain>
    </source>
</reference>
<dbReference type="STRING" id="1507870.A0A1V8SWE4"/>
<organism evidence="3 4">
    <name type="scientific">Cryoendolithus antarcticus</name>
    <dbReference type="NCBI Taxonomy" id="1507870"/>
    <lineage>
        <taxon>Eukaryota</taxon>
        <taxon>Fungi</taxon>
        <taxon>Dikarya</taxon>
        <taxon>Ascomycota</taxon>
        <taxon>Pezizomycotina</taxon>
        <taxon>Dothideomycetes</taxon>
        <taxon>Dothideomycetidae</taxon>
        <taxon>Cladosporiales</taxon>
        <taxon>Cladosporiaceae</taxon>
        <taxon>Cryoendolithus</taxon>
    </lineage>
</organism>
<dbReference type="InterPro" id="IPR047204">
    <property type="entry name" value="RMP1_RBD"/>
</dbReference>
<gene>
    <name evidence="3" type="ORF">B0A48_10137</name>
</gene>
<accession>A0A1V8SWE4</accession>
<feature type="region of interest" description="Disordered" evidence="1">
    <location>
        <begin position="173"/>
        <end position="194"/>
    </location>
</feature>
<dbReference type="PANTHER" id="PTHR37792">
    <property type="entry name" value="RIBONUCLEASE MRP PROTEIN SUBUNIT RMP1"/>
    <property type="match status" value="1"/>
</dbReference>
<dbReference type="Proteomes" id="UP000192596">
    <property type="component" value="Unassembled WGS sequence"/>
</dbReference>
<dbReference type="InParanoid" id="A0A1V8SWE4"/>
<dbReference type="OrthoDB" id="5414547at2759"/>
<keyword evidence="4" id="KW-1185">Reference proteome</keyword>
<proteinExistence type="predicted"/>
<dbReference type="GO" id="GO:0000172">
    <property type="term" value="C:ribonuclease MRP complex"/>
    <property type="evidence" value="ECO:0007669"/>
    <property type="project" value="InterPro"/>
</dbReference>
<protein>
    <recommendedName>
        <fullName evidence="2">RNase MRP protein 1 RNA binding domain-containing protein</fullName>
    </recommendedName>
</protein>
<evidence type="ECO:0000313" key="3">
    <source>
        <dbReference type="EMBL" id="OQO03473.1"/>
    </source>
</evidence>
<dbReference type="Pfam" id="PF20945">
    <property type="entry name" value="RMP1"/>
    <property type="match status" value="1"/>
</dbReference>
<dbReference type="GO" id="GO:0000294">
    <property type="term" value="P:nuclear-transcribed mRNA catabolic process, RNase MRP-dependent"/>
    <property type="evidence" value="ECO:0007669"/>
    <property type="project" value="TreeGrafter"/>
</dbReference>
<evidence type="ECO:0000313" key="4">
    <source>
        <dbReference type="Proteomes" id="UP000192596"/>
    </source>
</evidence>
<dbReference type="GO" id="GO:0042134">
    <property type="term" value="F:rRNA primary transcript binding"/>
    <property type="evidence" value="ECO:0007669"/>
    <property type="project" value="InterPro"/>
</dbReference>
<dbReference type="InterPro" id="IPR047205">
    <property type="entry name" value="RMP1"/>
</dbReference>
<dbReference type="FunCoup" id="A0A1V8SWE4">
    <property type="interactions" value="118"/>
</dbReference>
<dbReference type="PANTHER" id="PTHR37792:SF1">
    <property type="entry name" value="RIBONUCLEASE MRP PROTEIN SUBUNIT RMP1"/>
    <property type="match status" value="1"/>
</dbReference>
<feature type="domain" description="RNase MRP protein 1 RNA binding" evidence="2">
    <location>
        <begin position="22"/>
        <end position="124"/>
    </location>
</feature>
<dbReference type="EMBL" id="NAJO01000024">
    <property type="protein sequence ID" value="OQO03473.1"/>
    <property type="molecule type" value="Genomic_DNA"/>
</dbReference>
<dbReference type="AlphaFoldDB" id="A0A1V8SWE4"/>
<feature type="region of interest" description="Disordered" evidence="1">
    <location>
        <begin position="215"/>
        <end position="269"/>
    </location>
</feature>
<comment type="caution">
    <text evidence="3">The sequence shown here is derived from an EMBL/GenBank/DDBJ whole genome shotgun (WGS) entry which is preliminary data.</text>
</comment>
<evidence type="ECO:0000259" key="2">
    <source>
        <dbReference type="Pfam" id="PF20945"/>
    </source>
</evidence>
<name>A0A1V8SWE4_9PEZI</name>
<sequence>MPNGFTPLSQTQVDELAHFSSLLHLFHHRNKNQHRRSIWYRHFSIFHRQLNKLLSLLTTIAATPTTYTERAKHKARLPELQTRITQTLNFWQDALVPKWAHAFGQLIADGQFAVLGMVLTGVMAGVCGTLGINARLEKTGVAIEEAEQAEMVKVLRTFEWETWEDEEPRHDAIVGKVPGPAAKKPTGNDDDDLGVPLERVPLDAVSALVPVTVRQPDGSNVEHRAPVASLQSSQGHVKSMKSDSPRPAIKSIKKKRKRGDAIDDLFGGL</sequence>